<comment type="pathway">
    <text evidence="3">Lipid metabolism; fatty acid beta-oxidation.</text>
</comment>
<evidence type="ECO:0000256" key="10">
    <source>
        <dbReference type="ARBA" id="ARBA00023098"/>
    </source>
</evidence>
<evidence type="ECO:0000256" key="8">
    <source>
        <dbReference type="ARBA" id="ARBA00022840"/>
    </source>
</evidence>
<keyword evidence="9" id="KW-0460">Magnesium</keyword>
<dbReference type="Gene3D" id="3.30.300.30">
    <property type="match status" value="1"/>
</dbReference>
<feature type="domain" description="AMP-binding enzyme C-terminal" evidence="16">
    <location>
        <begin position="473"/>
        <end position="547"/>
    </location>
</feature>
<evidence type="ECO:0000256" key="4">
    <source>
        <dbReference type="ARBA" id="ARBA00006432"/>
    </source>
</evidence>
<keyword evidence="18" id="KW-1185">Reference proteome</keyword>
<protein>
    <recommendedName>
        <fullName evidence="13">Long-chain-fatty-acid--CoA ligase</fullName>
        <ecNumber evidence="12">6.2.1.3</ecNumber>
    </recommendedName>
    <alternativeName>
        <fullName evidence="14">Long-chain acyl-CoA synthetase</fullName>
    </alternativeName>
</protein>
<dbReference type="Pfam" id="PF13193">
    <property type="entry name" value="AMP-binding_C"/>
    <property type="match status" value="1"/>
</dbReference>
<keyword evidence="5 17" id="KW-0436">Ligase</keyword>
<gene>
    <name evidence="17" type="ORF">GGR04_000736</name>
</gene>
<evidence type="ECO:0000256" key="5">
    <source>
        <dbReference type="ARBA" id="ARBA00022598"/>
    </source>
</evidence>
<comment type="similarity">
    <text evidence="4">Belongs to the ATP-dependent AMP-binding enzyme family.</text>
</comment>
<dbReference type="PROSITE" id="PS00455">
    <property type="entry name" value="AMP_BINDING"/>
    <property type="match status" value="1"/>
</dbReference>
<dbReference type="AlphaFoldDB" id="A0A7W6EDZ6"/>
<dbReference type="InterPro" id="IPR000873">
    <property type="entry name" value="AMP-dep_synth/lig_dom"/>
</dbReference>
<comment type="caution">
    <text evidence="17">The sequence shown here is derived from an EMBL/GenBank/DDBJ whole genome shotgun (WGS) entry which is preliminary data.</text>
</comment>
<dbReference type="CDD" id="cd05936">
    <property type="entry name" value="FC-FACS_FadD_like"/>
    <property type="match status" value="1"/>
</dbReference>
<organism evidence="17 18">
    <name type="scientific">Aureimonas pseudogalii</name>
    <dbReference type="NCBI Taxonomy" id="1744844"/>
    <lineage>
        <taxon>Bacteria</taxon>
        <taxon>Pseudomonadati</taxon>
        <taxon>Pseudomonadota</taxon>
        <taxon>Alphaproteobacteria</taxon>
        <taxon>Hyphomicrobiales</taxon>
        <taxon>Aurantimonadaceae</taxon>
        <taxon>Aureimonas</taxon>
    </lineage>
</organism>
<feature type="domain" description="AMP-dependent synthetase/ligase" evidence="15">
    <location>
        <begin position="32"/>
        <end position="422"/>
    </location>
</feature>
<dbReference type="EC" id="6.2.1.3" evidence="12"/>
<evidence type="ECO:0000256" key="7">
    <source>
        <dbReference type="ARBA" id="ARBA00022832"/>
    </source>
</evidence>
<evidence type="ECO:0000256" key="14">
    <source>
        <dbReference type="ARBA" id="ARBA00042773"/>
    </source>
</evidence>
<evidence type="ECO:0000259" key="15">
    <source>
        <dbReference type="Pfam" id="PF00501"/>
    </source>
</evidence>
<dbReference type="PANTHER" id="PTHR43767:SF8">
    <property type="entry name" value="LONG-CHAIN-FATTY-ACID--COA LIGASE"/>
    <property type="match status" value="1"/>
</dbReference>
<dbReference type="EMBL" id="JACIEK010000001">
    <property type="protein sequence ID" value="MBB3996915.1"/>
    <property type="molecule type" value="Genomic_DNA"/>
</dbReference>
<evidence type="ECO:0000259" key="16">
    <source>
        <dbReference type="Pfam" id="PF13193"/>
    </source>
</evidence>
<name>A0A7W6EDZ6_9HYPH</name>
<keyword evidence="7" id="KW-0276">Fatty acid metabolism</keyword>
<evidence type="ECO:0000313" key="18">
    <source>
        <dbReference type="Proteomes" id="UP000542776"/>
    </source>
</evidence>
<evidence type="ECO:0000256" key="1">
    <source>
        <dbReference type="ARBA" id="ARBA00001946"/>
    </source>
</evidence>
<dbReference type="RefSeq" id="WP_183197944.1">
    <property type="nucleotide sequence ID" value="NZ_JACIEK010000001.1"/>
</dbReference>
<reference evidence="17 18" key="1">
    <citation type="submission" date="2020-08" db="EMBL/GenBank/DDBJ databases">
        <title>Genomic Encyclopedia of Type Strains, Phase IV (KMG-IV): sequencing the most valuable type-strain genomes for metagenomic binning, comparative biology and taxonomic classification.</title>
        <authorList>
            <person name="Goeker M."/>
        </authorList>
    </citation>
    <scope>NUCLEOTIDE SEQUENCE [LARGE SCALE GENOMIC DNA]</scope>
    <source>
        <strain evidence="17 18">DSM 102238</strain>
    </source>
</reference>
<dbReference type="InterPro" id="IPR025110">
    <property type="entry name" value="AMP-bd_C"/>
</dbReference>
<dbReference type="InterPro" id="IPR020845">
    <property type="entry name" value="AMP-binding_CS"/>
</dbReference>
<dbReference type="Proteomes" id="UP000542776">
    <property type="component" value="Unassembled WGS sequence"/>
</dbReference>
<comment type="cofactor">
    <cofactor evidence="1">
        <name>Mg(2+)</name>
        <dbReference type="ChEBI" id="CHEBI:18420"/>
    </cofactor>
</comment>
<dbReference type="FunFam" id="3.40.50.12780:FF:000003">
    <property type="entry name" value="Long-chain-fatty-acid--CoA ligase FadD"/>
    <property type="match status" value="1"/>
</dbReference>
<evidence type="ECO:0000256" key="6">
    <source>
        <dbReference type="ARBA" id="ARBA00022741"/>
    </source>
</evidence>
<comment type="subcellular location">
    <subcellularLocation>
        <location evidence="2">Membrane</location>
        <topology evidence="2">Peripheral membrane protein</topology>
    </subcellularLocation>
</comment>
<sequence>MQRPWLAHYPEGMPPELGPLPFETVGDLLTASFAAYAERPAFRFMGQALTYQALDAASARFAAYLQSLGLQPGDRVALMMPNVFQYPVAVAGVVRAGMVVVNTNPLYTPRELEHQLMDSGARALVVLANMAHTLEACRARVPVEHVVVTQVGDMLPFPKGALVNFVLKRIRKAVPAYVLPGAVSWREAMRRGAAARFVPATRRAEDPAVLQYTGGTTGVAKGATLTHRNIVANVIQSELWNAPAVAAIPAGEQVVTVCALPIYHIFGFTVNMLLSLRGGGCNLLIPNPRDIPAVLKALKADRFHLFPAVNTLFGAIARHPGAAAIDWSRMRLSVAGGMAVQKATADLWRSVTGRAICEGYGLSETSPSASCNITSSDAYTGTIGYPLPSTDIRILDDDEREVPMGERGEIVIAGPQVMAGYWNRPDETRAAFTADGAFKTGDIGVMDTAGAVRIVDRKKDMINVSGFNVYPNEIEDVMTRMPGIVEAAAIGVPDEGSGEAVKLFVVASDPSVTAETVMAHCRANLTGYKRPRDVEFRPELPKSGVGKVLRRALRD</sequence>
<evidence type="ECO:0000256" key="12">
    <source>
        <dbReference type="ARBA" id="ARBA00026121"/>
    </source>
</evidence>
<dbReference type="Gene3D" id="3.40.50.12780">
    <property type="entry name" value="N-terminal domain of ligase-like"/>
    <property type="match status" value="1"/>
</dbReference>
<accession>A0A7W6EDZ6</accession>
<keyword evidence="11" id="KW-0472">Membrane</keyword>
<evidence type="ECO:0000256" key="9">
    <source>
        <dbReference type="ARBA" id="ARBA00022842"/>
    </source>
</evidence>
<dbReference type="Pfam" id="PF00501">
    <property type="entry name" value="AMP-binding"/>
    <property type="match status" value="1"/>
</dbReference>
<evidence type="ECO:0000313" key="17">
    <source>
        <dbReference type="EMBL" id="MBB3996915.1"/>
    </source>
</evidence>
<keyword evidence="10" id="KW-0443">Lipid metabolism</keyword>
<evidence type="ECO:0000256" key="13">
    <source>
        <dbReference type="ARBA" id="ARBA00039545"/>
    </source>
</evidence>
<evidence type="ECO:0000256" key="11">
    <source>
        <dbReference type="ARBA" id="ARBA00023136"/>
    </source>
</evidence>
<evidence type="ECO:0000256" key="3">
    <source>
        <dbReference type="ARBA" id="ARBA00005005"/>
    </source>
</evidence>
<dbReference type="GO" id="GO:0005524">
    <property type="term" value="F:ATP binding"/>
    <property type="evidence" value="ECO:0007669"/>
    <property type="project" value="UniProtKB-KW"/>
</dbReference>
<dbReference type="InterPro" id="IPR045851">
    <property type="entry name" value="AMP-bd_C_sf"/>
</dbReference>
<dbReference type="FunFam" id="3.30.300.30:FF:000006">
    <property type="entry name" value="Long-chain-fatty-acid--CoA ligase FadD"/>
    <property type="match status" value="1"/>
</dbReference>
<dbReference type="InterPro" id="IPR050237">
    <property type="entry name" value="ATP-dep_AMP-bd_enzyme"/>
</dbReference>
<keyword evidence="6" id="KW-0547">Nucleotide-binding</keyword>
<evidence type="ECO:0000256" key="2">
    <source>
        <dbReference type="ARBA" id="ARBA00004170"/>
    </source>
</evidence>
<dbReference type="GO" id="GO:0004467">
    <property type="term" value="F:long-chain fatty acid-CoA ligase activity"/>
    <property type="evidence" value="ECO:0007669"/>
    <property type="project" value="UniProtKB-EC"/>
</dbReference>
<dbReference type="SUPFAM" id="SSF56801">
    <property type="entry name" value="Acetyl-CoA synthetase-like"/>
    <property type="match status" value="1"/>
</dbReference>
<proteinExistence type="inferred from homology"/>
<keyword evidence="8" id="KW-0067">ATP-binding</keyword>
<dbReference type="GO" id="GO:0016020">
    <property type="term" value="C:membrane"/>
    <property type="evidence" value="ECO:0007669"/>
    <property type="project" value="UniProtKB-SubCell"/>
</dbReference>
<dbReference type="PANTHER" id="PTHR43767">
    <property type="entry name" value="LONG-CHAIN-FATTY-ACID--COA LIGASE"/>
    <property type="match status" value="1"/>
</dbReference>
<dbReference type="InterPro" id="IPR042099">
    <property type="entry name" value="ANL_N_sf"/>
</dbReference>